<dbReference type="EMBL" id="JAUFQS010000007">
    <property type="protein sequence ID" value="MDN3688118.1"/>
    <property type="molecule type" value="Genomic_DNA"/>
</dbReference>
<protein>
    <recommendedName>
        <fullName evidence="3">Secreted protein</fullName>
    </recommendedName>
</protein>
<proteinExistence type="predicted"/>
<dbReference type="RefSeq" id="WP_163384542.1">
    <property type="nucleotide sequence ID" value="NZ_JAUFQS010000007.1"/>
</dbReference>
<accession>A0ABT8C5P7</accession>
<evidence type="ECO:0000313" key="1">
    <source>
        <dbReference type="EMBL" id="MDN3688118.1"/>
    </source>
</evidence>
<name>A0ABT8C5P7_9BACT</name>
<reference evidence="2" key="1">
    <citation type="journal article" date="2019" name="Int. J. Syst. Evol. Microbiol.">
        <title>The Global Catalogue of Microorganisms (GCM) 10K type strain sequencing project: providing services to taxonomists for standard genome sequencing and annotation.</title>
        <authorList>
            <consortium name="The Broad Institute Genomics Platform"/>
            <consortium name="The Broad Institute Genome Sequencing Center for Infectious Disease"/>
            <person name="Wu L."/>
            <person name="Ma J."/>
        </authorList>
    </citation>
    <scope>NUCLEOTIDE SEQUENCE [LARGE SCALE GENOMIC DNA]</scope>
    <source>
        <strain evidence="2">CECT 7706</strain>
    </source>
</reference>
<evidence type="ECO:0008006" key="3">
    <source>
        <dbReference type="Google" id="ProtNLM"/>
    </source>
</evidence>
<comment type="caution">
    <text evidence="1">The sequence shown here is derived from an EMBL/GenBank/DDBJ whole genome shotgun (WGS) entry which is preliminary data.</text>
</comment>
<keyword evidence="2" id="KW-1185">Reference proteome</keyword>
<organism evidence="1 2">
    <name type="scientific">Cyclobacterium jeungdonense</name>
    <dbReference type="NCBI Taxonomy" id="708087"/>
    <lineage>
        <taxon>Bacteria</taxon>
        <taxon>Pseudomonadati</taxon>
        <taxon>Bacteroidota</taxon>
        <taxon>Cytophagia</taxon>
        <taxon>Cytophagales</taxon>
        <taxon>Cyclobacteriaceae</taxon>
        <taxon>Cyclobacterium</taxon>
    </lineage>
</organism>
<sequence>MIFSLLGFRKVVVFVLVAIMAIPCSLKRELPLGSATKTSNQPTQQQNKNACLTFFKLEKQHKKEGKQIDFRFFLDFPSEIHFSSRVKTNLSFHYFTQQRGKTPSYLLHQRFLI</sequence>
<dbReference type="Proteomes" id="UP001236663">
    <property type="component" value="Unassembled WGS sequence"/>
</dbReference>
<evidence type="ECO:0000313" key="2">
    <source>
        <dbReference type="Proteomes" id="UP001236663"/>
    </source>
</evidence>
<gene>
    <name evidence="1" type="ORF">QWZ15_09775</name>
</gene>